<proteinExistence type="predicted"/>
<dbReference type="AlphaFoldDB" id="U5D976"/>
<comment type="caution">
    <text evidence="2">The sequence shown here is derived from an EMBL/GenBank/DDBJ whole genome shotgun (WGS) entry which is preliminary data.</text>
</comment>
<feature type="compositionally biased region" description="Basic and acidic residues" evidence="1">
    <location>
        <begin position="28"/>
        <end position="47"/>
    </location>
</feature>
<dbReference type="RefSeq" id="WP_022607590.1">
    <property type="nucleotide sequence ID" value="NZ_ASSJ01000055.1"/>
</dbReference>
<name>U5D976_9CHRO</name>
<evidence type="ECO:0000256" key="1">
    <source>
        <dbReference type="SAM" id="MobiDB-lite"/>
    </source>
</evidence>
<sequence length="47" mass="5554">MVRVDRKRLILDHVSRSLSLGSTPSSRPLEKDIRKQRVMDHIRRTRG</sequence>
<gene>
    <name evidence="2" type="ORF">KR51_00023920</name>
</gene>
<dbReference type="Proteomes" id="UP000016960">
    <property type="component" value="Unassembled WGS sequence"/>
</dbReference>
<organism evidence="2 3">
    <name type="scientific">Rubidibacter lacunae KORDI 51-2</name>
    <dbReference type="NCBI Taxonomy" id="582515"/>
    <lineage>
        <taxon>Bacteria</taxon>
        <taxon>Bacillati</taxon>
        <taxon>Cyanobacteriota</taxon>
        <taxon>Cyanophyceae</taxon>
        <taxon>Oscillatoriophycideae</taxon>
        <taxon>Chroococcales</taxon>
        <taxon>Aphanothecaceae</taxon>
        <taxon>Rubidibacter</taxon>
    </lineage>
</organism>
<evidence type="ECO:0000313" key="2">
    <source>
        <dbReference type="EMBL" id="ERN41128.1"/>
    </source>
</evidence>
<dbReference type="EMBL" id="ASSJ01000055">
    <property type="protein sequence ID" value="ERN41128.1"/>
    <property type="molecule type" value="Genomic_DNA"/>
</dbReference>
<feature type="region of interest" description="Disordered" evidence="1">
    <location>
        <begin position="18"/>
        <end position="47"/>
    </location>
</feature>
<accession>U5D976</accession>
<reference evidence="2 3" key="1">
    <citation type="submission" date="2013-05" db="EMBL/GenBank/DDBJ databases">
        <title>Draft genome sequence of Rubidibacter lacunae KORDI 51-2.</title>
        <authorList>
            <person name="Choi D.H."/>
            <person name="Noh J.H."/>
            <person name="Kwon K.-K."/>
            <person name="Lee J.-H."/>
            <person name="Ryu J.-Y."/>
        </authorList>
    </citation>
    <scope>NUCLEOTIDE SEQUENCE [LARGE SCALE GENOMIC DNA]</scope>
    <source>
        <strain evidence="2 3">KORDI 51-2</strain>
    </source>
</reference>
<feature type="compositionally biased region" description="Low complexity" evidence="1">
    <location>
        <begin position="18"/>
        <end position="27"/>
    </location>
</feature>
<dbReference type="InParanoid" id="U5D976"/>
<evidence type="ECO:0000313" key="3">
    <source>
        <dbReference type="Proteomes" id="UP000016960"/>
    </source>
</evidence>
<keyword evidence="3" id="KW-1185">Reference proteome</keyword>
<protein>
    <submittedName>
        <fullName evidence="2">Uncharacterized protein</fullName>
    </submittedName>
</protein>